<evidence type="ECO:0000256" key="3">
    <source>
        <dbReference type="ARBA" id="ARBA00025265"/>
    </source>
</evidence>
<dbReference type="SUPFAM" id="SSF55229">
    <property type="entry name" value="Cell division protein MinE topological specificity domain"/>
    <property type="match status" value="1"/>
</dbReference>
<dbReference type="RefSeq" id="WP_124328300.1">
    <property type="nucleotide sequence ID" value="NZ_BEXT01000001.1"/>
</dbReference>
<evidence type="ECO:0000313" key="5">
    <source>
        <dbReference type="EMBL" id="GBC60948.1"/>
    </source>
</evidence>
<dbReference type="AlphaFoldDB" id="A0A401FVG4"/>
<comment type="function">
    <text evidence="3 4">Prevents the cell division inhibition by proteins MinC and MinD at internal division sites while permitting inhibition at polar sites. This ensures cell division at the proper site by restricting the formation of a division septum at the midpoint of the long axis of the cell.</text>
</comment>
<dbReference type="HAMAP" id="MF_00262">
    <property type="entry name" value="MinE"/>
    <property type="match status" value="1"/>
</dbReference>
<dbReference type="InterPro" id="IPR036707">
    <property type="entry name" value="MinE_sf"/>
</dbReference>
<dbReference type="InterPro" id="IPR005527">
    <property type="entry name" value="MinE"/>
</dbReference>
<dbReference type="Gene3D" id="3.30.1070.10">
    <property type="entry name" value="Cell division topological specificity factor MinE"/>
    <property type="match status" value="1"/>
</dbReference>
<comment type="caution">
    <text evidence="5">The sequence shown here is derived from an EMBL/GenBank/DDBJ whole genome shotgun (WGS) entry which is preliminary data.</text>
</comment>
<organism evidence="5 6">
    <name type="scientific">Desulfonema ishimotonii</name>
    <dbReference type="NCBI Taxonomy" id="45657"/>
    <lineage>
        <taxon>Bacteria</taxon>
        <taxon>Pseudomonadati</taxon>
        <taxon>Thermodesulfobacteriota</taxon>
        <taxon>Desulfobacteria</taxon>
        <taxon>Desulfobacterales</taxon>
        <taxon>Desulfococcaceae</taxon>
        <taxon>Desulfonema</taxon>
    </lineage>
</organism>
<keyword evidence="4" id="KW-0131">Cell cycle</keyword>
<gene>
    <name evidence="4" type="primary">minE</name>
    <name evidence="5" type="ORF">DENIS_1908</name>
</gene>
<evidence type="ECO:0000256" key="2">
    <source>
        <dbReference type="ARBA" id="ARBA00020112"/>
    </source>
</evidence>
<sequence>MLNGLFKKWTGKGKTSKDVAKNRLKFALIYDKLEVSDDILKDLHRDMMEVISRYFEIDQEAFKLDIRRSDELSALVVNTPILSAKHKQSHS</sequence>
<proteinExistence type="inferred from homology"/>
<comment type="similarity">
    <text evidence="1 4">Belongs to the MinE family.</text>
</comment>
<evidence type="ECO:0000256" key="1">
    <source>
        <dbReference type="ARBA" id="ARBA00008168"/>
    </source>
</evidence>
<dbReference type="OrthoDB" id="9796578at2"/>
<dbReference type="GO" id="GO:0051301">
    <property type="term" value="P:cell division"/>
    <property type="evidence" value="ECO:0007669"/>
    <property type="project" value="UniProtKB-KW"/>
</dbReference>
<dbReference type="NCBIfam" id="TIGR01215">
    <property type="entry name" value="minE"/>
    <property type="match status" value="1"/>
</dbReference>
<keyword evidence="4 5" id="KW-0132">Cell division</keyword>
<dbReference type="Pfam" id="PF03776">
    <property type="entry name" value="MinE"/>
    <property type="match status" value="1"/>
</dbReference>
<name>A0A401FVG4_9BACT</name>
<reference evidence="6" key="2">
    <citation type="submission" date="2019-01" db="EMBL/GenBank/DDBJ databases">
        <title>Genome sequence of Desulfonema ishimotonii strain Tokyo 01.</title>
        <authorList>
            <person name="Fukui M."/>
        </authorList>
    </citation>
    <scope>NUCLEOTIDE SEQUENCE [LARGE SCALE GENOMIC DNA]</scope>
    <source>
        <strain evidence="6">Tokyo 01</strain>
    </source>
</reference>
<dbReference type="GO" id="GO:0032955">
    <property type="term" value="P:regulation of division septum assembly"/>
    <property type="evidence" value="ECO:0007669"/>
    <property type="project" value="InterPro"/>
</dbReference>
<accession>A0A401FVG4</accession>
<reference evidence="6" key="1">
    <citation type="submission" date="2017-11" db="EMBL/GenBank/DDBJ databases">
        <authorList>
            <person name="Watanabe M."/>
            <person name="Kojima H."/>
        </authorList>
    </citation>
    <scope>NUCLEOTIDE SEQUENCE [LARGE SCALE GENOMIC DNA]</scope>
    <source>
        <strain evidence="6">Tokyo 01</strain>
    </source>
</reference>
<dbReference type="EMBL" id="BEXT01000001">
    <property type="protein sequence ID" value="GBC60948.1"/>
    <property type="molecule type" value="Genomic_DNA"/>
</dbReference>
<evidence type="ECO:0000313" key="6">
    <source>
        <dbReference type="Proteomes" id="UP000288096"/>
    </source>
</evidence>
<keyword evidence="6" id="KW-1185">Reference proteome</keyword>
<dbReference type="Proteomes" id="UP000288096">
    <property type="component" value="Unassembled WGS sequence"/>
</dbReference>
<protein>
    <recommendedName>
        <fullName evidence="2 4">Cell division topological specificity factor</fullName>
    </recommendedName>
</protein>
<evidence type="ECO:0000256" key="4">
    <source>
        <dbReference type="HAMAP-Rule" id="MF_00262"/>
    </source>
</evidence>